<evidence type="ECO:0000256" key="3">
    <source>
        <dbReference type="ARBA" id="ARBA00022989"/>
    </source>
</evidence>
<protein>
    <recommendedName>
        <fullName evidence="5">NADH-quinone oxidoreductase subunit H</fullName>
        <ecNumber evidence="5">7.1.1.-</ecNumber>
    </recommendedName>
    <alternativeName>
        <fullName evidence="5">NADH dehydrogenase I subunit H</fullName>
    </alternativeName>
    <alternativeName>
        <fullName evidence="5">NDH-1 subunit H</fullName>
    </alternativeName>
</protein>
<feature type="transmembrane region" description="Helical" evidence="5">
    <location>
        <begin position="171"/>
        <end position="195"/>
    </location>
</feature>
<dbReference type="GO" id="GO:0005886">
    <property type="term" value="C:plasma membrane"/>
    <property type="evidence" value="ECO:0007669"/>
    <property type="project" value="UniProtKB-SubCell"/>
</dbReference>
<dbReference type="GO" id="GO:0016655">
    <property type="term" value="F:oxidoreductase activity, acting on NAD(P)H, quinone or similar compound as acceptor"/>
    <property type="evidence" value="ECO:0007669"/>
    <property type="project" value="UniProtKB-UniRule"/>
</dbReference>
<dbReference type="EC" id="7.1.1.-" evidence="5"/>
<comment type="catalytic activity">
    <reaction evidence="5">
        <text>a quinone + NADH + 5 H(+)(in) = a quinol + NAD(+) + 4 H(+)(out)</text>
        <dbReference type="Rhea" id="RHEA:57888"/>
        <dbReference type="ChEBI" id="CHEBI:15378"/>
        <dbReference type="ChEBI" id="CHEBI:24646"/>
        <dbReference type="ChEBI" id="CHEBI:57540"/>
        <dbReference type="ChEBI" id="CHEBI:57945"/>
        <dbReference type="ChEBI" id="CHEBI:132124"/>
    </reaction>
</comment>
<sequence>MDIWQQLFVLPGDKIEWWAEVVRSVLRLVIALVGGLGSVPILVWLERRLLGWYQGRLGPNRVGPQGLLQPLADALKLITKEDITPTNVDKILYYMAPGVALAPVIMSLTVLPWGSSRDWGAVAPRLDTGGILLLLAIASIEVYGVILAGWSSNNKYSLLGSLRAASQVISYELGMGLSILAVLLMAGQVSTIGIVQHQGVFELGPDGVSGYPIGESAYTWAPQAVSSGFWNWHFLAFFPLGLVACGIYLISMLAETNRAPFDLPEAETELVAGFHTEYSSFKFAMFFMGEYANMGIVSAIAIVLFFGGYLAPWGPLGHIPMSVFGVPVWASLPGWFVDLSNTGIGILWLVLKWFALIGFFITVRATLPRLRYDMLMKLGWKGIIPVALINLLLIALSMALQQTKLGWFGHFVALVPGVVLLGVLFLWKKSSYEAAAKEALSTALVPAGESVGIARLPIRREPVTVKMAPRVSED</sequence>
<feature type="transmembrane region" description="Helical" evidence="5">
    <location>
        <begin position="91"/>
        <end position="111"/>
    </location>
</feature>
<gene>
    <name evidence="5" type="primary">nuoH</name>
    <name evidence="7" type="ORF">HNQ39_005556</name>
</gene>
<feature type="transmembrane region" description="Helical" evidence="5">
    <location>
        <begin position="291"/>
        <end position="311"/>
    </location>
</feature>
<accession>A0A7W9SXK3</accession>
<dbReference type="PROSITE" id="PS00667">
    <property type="entry name" value="COMPLEX1_ND1_1"/>
    <property type="match status" value="1"/>
</dbReference>
<evidence type="ECO:0000256" key="4">
    <source>
        <dbReference type="ARBA" id="ARBA00023136"/>
    </source>
</evidence>
<dbReference type="GO" id="GO:0003954">
    <property type="term" value="F:NADH dehydrogenase activity"/>
    <property type="evidence" value="ECO:0007669"/>
    <property type="project" value="TreeGrafter"/>
</dbReference>
<dbReference type="InterPro" id="IPR001694">
    <property type="entry name" value="NADH_UbQ_OxRdtase_su1/FPO"/>
</dbReference>
<feature type="transmembrane region" description="Helical" evidence="5">
    <location>
        <begin position="379"/>
        <end position="401"/>
    </location>
</feature>
<evidence type="ECO:0000256" key="2">
    <source>
        <dbReference type="ARBA" id="ARBA00022692"/>
    </source>
</evidence>
<reference evidence="7 8" key="1">
    <citation type="submission" date="2020-08" db="EMBL/GenBank/DDBJ databases">
        <title>Genomic Encyclopedia of Type Strains, Phase IV (KMG-IV): sequencing the most valuable type-strain genomes for metagenomic binning, comparative biology and taxonomic classification.</title>
        <authorList>
            <person name="Goeker M."/>
        </authorList>
    </citation>
    <scope>NUCLEOTIDE SEQUENCE [LARGE SCALE GENOMIC DNA]</scope>
    <source>
        <strain evidence="7 8">DSM 23562</strain>
    </source>
</reference>
<dbReference type="PANTHER" id="PTHR11432:SF3">
    <property type="entry name" value="NADH-UBIQUINONE OXIDOREDUCTASE CHAIN 1"/>
    <property type="match status" value="1"/>
</dbReference>
<dbReference type="RefSeq" id="WP_184203806.1">
    <property type="nucleotide sequence ID" value="NZ_JACHGW010000008.1"/>
</dbReference>
<organism evidence="7 8">
    <name type="scientific">Armatimonas rosea</name>
    <dbReference type="NCBI Taxonomy" id="685828"/>
    <lineage>
        <taxon>Bacteria</taxon>
        <taxon>Bacillati</taxon>
        <taxon>Armatimonadota</taxon>
        <taxon>Armatimonadia</taxon>
        <taxon>Armatimonadales</taxon>
        <taxon>Armatimonadaceae</taxon>
        <taxon>Armatimonas</taxon>
    </lineage>
</organism>
<comment type="subunit">
    <text evidence="5">NDH-1 is composed of 14 different subunits. Subunits NuoA, H, J, K, L, M, N constitute the membrane sector of the complex.</text>
</comment>
<keyword evidence="2 5" id="KW-0812">Transmembrane</keyword>
<dbReference type="EMBL" id="JACHGW010000008">
    <property type="protein sequence ID" value="MBB6053714.1"/>
    <property type="molecule type" value="Genomic_DNA"/>
</dbReference>
<feature type="transmembrane region" description="Helical" evidence="5">
    <location>
        <begin position="407"/>
        <end position="427"/>
    </location>
</feature>
<feature type="transmembrane region" description="Helical" evidence="5">
    <location>
        <begin position="345"/>
        <end position="367"/>
    </location>
</feature>
<evidence type="ECO:0000256" key="6">
    <source>
        <dbReference type="RuleBase" id="RU000471"/>
    </source>
</evidence>
<keyword evidence="5" id="KW-1003">Cell membrane</keyword>
<feature type="transmembrane region" description="Helical" evidence="5">
    <location>
        <begin position="230"/>
        <end position="250"/>
    </location>
</feature>
<feature type="transmembrane region" description="Helical" evidence="5">
    <location>
        <begin position="25"/>
        <end position="45"/>
    </location>
</feature>
<evidence type="ECO:0000313" key="7">
    <source>
        <dbReference type="EMBL" id="MBB6053714.1"/>
    </source>
</evidence>
<dbReference type="GO" id="GO:0048038">
    <property type="term" value="F:quinone binding"/>
    <property type="evidence" value="ECO:0007669"/>
    <property type="project" value="UniProtKB-KW"/>
</dbReference>
<evidence type="ECO:0000313" key="8">
    <source>
        <dbReference type="Proteomes" id="UP000520814"/>
    </source>
</evidence>
<evidence type="ECO:0000256" key="1">
    <source>
        <dbReference type="ARBA" id="ARBA00004141"/>
    </source>
</evidence>
<comment type="caution">
    <text evidence="7">The sequence shown here is derived from an EMBL/GenBank/DDBJ whole genome shotgun (WGS) entry which is preliminary data.</text>
</comment>
<dbReference type="GO" id="GO:0009060">
    <property type="term" value="P:aerobic respiration"/>
    <property type="evidence" value="ECO:0007669"/>
    <property type="project" value="TreeGrafter"/>
</dbReference>
<proteinExistence type="inferred from homology"/>
<keyword evidence="4 5" id="KW-0472">Membrane</keyword>
<keyword evidence="3 5" id="KW-1133">Transmembrane helix</keyword>
<keyword evidence="5" id="KW-0874">Quinone</keyword>
<comment type="function">
    <text evidence="5">NDH-1 shuttles electrons from NADH, via FMN and iron-sulfur (Fe-S) centers, to quinones in the respiratory chain. The immediate electron acceptor for the enzyme in this species is believed to be ubiquinone. Couples the redox reaction to proton translocation (for every two electrons transferred, four hydrogen ions are translocated across the cytoplasmic membrane), and thus conserves the redox energy in a proton gradient. This subunit may bind ubiquinone.</text>
</comment>
<dbReference type="InterPro" id="IPR018086">
    <property type="entry name" value="NADH_UbQ_OxRdtase_su1_CS"/>
</dbReference>
<keyword evidence="5" id="KW-1278">Translocase</keyword>
<dbReference type="AlphaFoldDB" id="A0A7W9SXK3"/>
<name>A0A7W9SXK3_ARMRO</name>
<dbReference type="Pfam" id="PF00146">
    <property type="entry name" value="NADHdh"/>
    <property type="match status" value="1"/>
</dbReference>
<evidence type="ECO:0000256" key="5">
    <source>
        <dbReference type="HAMAP-Rule" id="MF_01350"/>
    </source>
</evidence>
<keyword evidence="8" id="KW-1185">Reference proteome</keyword>
<dbReference type="PANTHER" id="PTHR11432">
    <property type="entry name" value="NADH DEHYDROGENASE SUBUNIT 1"/>
    <property type="match status" value="1"/>
</dbReference>
<dbReference type="Proteomes" id="UP000520814">
    <property type="component" value="Unassembled WGS sequence"/>
</dbReference>
<keyword evidence="5" id="KW-0830">Ubiquinone</keyword>
<comment type="subcellular location">
    <subcellularLocation>
        <location evidence="5 6">Cell membrane</location>
        <topology evidence="5 6">Multi-pass membrane protein</topology>
    </subcellularLocation>
    <subcellularLocation>
        <location evidence="1">Membrane</location>
        <topology evidence="1">Multi-pass membrane protein</topology>
    </subcellularLocation>
</comment>
<comment type="similarity">
    <text evidence="5 6">Belongs to the complex I subunit 1 family.</text>
</comment>
<feature type="transmembrane region" description="Helical" evidence="5">
    <location>
        <begin position="131"/>
        <end position="150"/>
    </location>
</feature>
<dbReference type="PROSITE" id="PS00668">
    <property type="entry name" value="COMPLEX1_ND1_2"/>
    <property type="match status" value="1"/>
</dbReference>
<keyword evidence="5 6" id="KW-0520">NAD</keyword>
<dbReference type="HAMAP" id="MF_01350">
    <property type="entry name" value="NDH1_NuoH"/>
    <property type="match status" value="1"/>
</dbReference>